<feature type="domain" description="CCHC-type" evidence="2">
    <location>
        <begin position="56"/>
        <end position="69"/>
    </location>
</feature>
<dbReference type="SUPFAM" id="SSF57756">
    <property type="entry name" value="Retrovirus zinc finger-like domains"/>
    <property type="match status" value="1"/>
</dbReference>
<dbReference type="Pfam" id="PF00098">
    <property type="entry name" value="zf-CCHC"/>
    <property type="match status" value="1"/>
</dbReference>
<dbReference type="PANTHER" id="PTHR40389:SF3">
    <property type="entry name" value="IGE-BINDING PROTEIN"/>
    <property type="match status" value="1"/>
</dbReference>
<reference evidence="3 4" key="1">
    <citation type="submission" date="2019-09" db="EMBL/GenBank/DDBJ databases">
        <title>Bird 10,000 Genomes (B10K) Project - Family phase.</title>
        <authorList>
            <person name="Zhang G."/>
        </authorList>
    </citation>
    <scope>NUCLEOTIDE SEQUENCE [LARGE SCALE GENOMIC DNA]</scope>
    <source>
        <strain evidence="3">B10K-DU-029-44</strain>
        <tissue evidence="3">Heart</tissue>
    </source>
</reference>
<organism evidence="3 4">
    <name type="scientific">Malurus elegans</name>
    <name type="common">Red-winged fairywren</name>
    <dbReference type="NCBI Taxonomy" id="720584"/>
    <lineage>
        <taxon>Eukaryota</taxon>
        <taxon>Metazoa</taxon>
        <taxon>Chordata</taxon>
        <taxon>Craniata</taxon>
        <taxon>Vertebrata</taxon>
        <taxon>Euteleostomi</taxon>
        <taxon>Archelosauria</taxon>
        <taxon>Archosauria</taxon>
        <taxon>Dinosauria</taxon>
        <taxon>Saurischia</taxon>
        <taxon>Theropoda</taxon>
        <taxon>Coelurosauria</taxon>
        <taxon>Aves</taxon>
        <taxon>Neognathae</taxon>
        <taxon>Neoaves</taxon>
        <taxon>Telluraves</taxon>
        <taxon>Australaves</taxon>
        <taxon>Passeriformes</taxon>
        <taxon>Meliphagoidea</taxon>
        <taxon>Maluridae</taxon>
        <taxon>Malurus</taxon>
    </lineage>
</organism>
<evidence type="ECO:0000259" key="2">
    <source>
        <dbReference type="PROSITE" id="PS50158"/>
    </source>
</evidence>
<sequence>ANPDCKKLLKSLPNPNPTVIEMIEACDRIGGIEHKYERMTAAFAAMETPHGTPGLCFACGKPGHVEKDCLVLKG</sequence>
<keyword evidence="4" id="KW-1185">Reference proteome</keyword>
<keyword evidence="1" id="KW-0479">Metal-binding</keyword>
<name>A0A7K6GQG3_9PASS</name>
<dbReference type="InterPro" id="IPR036875">
    <property type="entry name" value="Znf_CCHC_sf"/>
</dbReference>
<evidence type="ECO:0000256" key="1">
    <source>
        <dbReference type="PROSITE-ProRule" id="PRU00047"/>
    </source>
</evidence>
<evidence type="ECO:0000313" key="3">
    <source>
        <dbReference type="EMBL" id="NWV65492.1"/>
    </source>
</evidence>
<dbReference type="EMBL" id="VZRP01011793">
    <property type="protein sequence ID" value="NWV65492.1"/>
    <property type="molecule type" value="Genomic_DNA"/>
</dbReference>
<dbReference type="InterPro" id="IPR001878">
    <property type="entry name" value="Znf_CCHC"/>
</dbReference>
<dbReference type="Gene3D" id="1.10.1200.30">
    <property type="match status" value="1"/>
</dbReference>
<dbReference type="PANTHER" id="PTHR40389">
    <property type="entry name" value="ENDOGENOUS RETROVIRUS GROUP K MEMBER 24 GAG POLYPROTEIN-RELATED"/>
    <property type="match status" value="1"/>
</dbReference>
<dbReference type="AlphaFoldDB" id="A0A7K6GQG3"/>
<protein>
    <submittedName>
        <fullName evidence="3">POK9 protein</fullName>
    </submittedName>
</protein>
<accession>A0A7K6GQG3</accession>
<dbReference type="GO" id="GO:0008270">
    <property type="term" value="F:zinc ion binding"/>
    <property type="evidence" value="ECO:0007669"/>
    <property type="project" value="UniProtKB-KW"/>
</dbReference>
<feature type="non-terminal residue" evidence="3">
    <location>
        <position position="1"/>
    </location>
</feature>
<evidence type="ECO:0000313" key="4">
    <source>
        <dbReference type="Proteomes" id="UP000564407"/>
    </source>
</evidence>
<dbReference type="InterPro" id="IPR008916">
    <property type="entry name" value="Retrov_capsid_C"/>
</dbReference>
<dbReference type="Proteomes" id="UP000564407">
    <property type="component" value="Unassembled WGS sequence"/>
</dbReference>
<dbReference type="SUPFAM" id="SSF47353">
    <property type="entry name" value="Retrovirus capsid dimerization domain-like"/>
    <property type="match status" value="1"/>
</dbReference>
<feature type="non-terminal residue" evidence="3">
    <location>
        <position position="74"/>
    </location>
</feature>
<proteinExistence type="predicted"/>
<comment type="caution">
    <text evidence="3">The sequence shown here is derived from an EMBL/GenBank/DDBJ whole genome shotgun (WGS) entry which is preliminary data.</text>
</comment>
<keyword evidence="1" id="KW-0862">Zinc</keyword>
<gene>
    <name evidence="3" type="primary">Ervk9_4</name>
    <name evidence="3" type="ORF">MALELE_R15315</name>
</gene>
<dbReference type="GO" id="GO:0003676">
    <property type="term" value="F:nucleic acid binding"/>
    <property type="evidence" value="ECO:0007669"/>
    <property type="project" value="InterPro"/>
</dbReference>
<keyword evidence="1" id="KW-0863">Zinc-finger</keyword>
<dbReference type="InterPro" id="IPR050195">
    <property type="entry name" value="Primate_lentivir_Gag_pol-like"/>
</dbReference>
<dbReference type="PROSITE" id="PS50158">
    <property type="entry name" value="ZF_CCHC"/>
    <property type="match status" value="1"/>
</dbReference>